<dbReference type="AlphaFoldDB" id="A0A1S3DDP5"/>
<organism evidence="2 3">
    <name type="scientific">Diaphorina citri</name>
    <name type="common">Asian citrus psyllid</name>
    <dbReference type="NCBI Taxonomy" id="121845"/>
    <lineage>
        <taxon>Eukaryota</taxon>
        <taxon>Metazoa</taxon>
        <taxon>Ecdysozoa</taxon>
        <taxon>Arthropoda</taxon>
        <taxon>Hexapoda</taxon>
        <taxon>Insecta</taxon>
        <taxon>Pterygota</taxon>
        <taxon>Neoptera</taxon>
        <taxon>Paraneoptera</taxon>
        <taxon>Hemiptera</taxon>
        <taxon>Sternorrhyncha</taxon>
        <taxon>Psylloidea</taxon>
        <taxon>Psyllidae</taxon>
        <taxon>Diaphorininae</taxon>
        <taxon>Diaphorina</taxon>
    </lineage>
</organism>
<dbReference type="RefSeq" id="XP_008479685.1">
    <property type="nucleotide sequence ID" value="XM_008481463.1"/>
</dbReference>
<evidence type="ECO:0000313" key="2">
    <source>
        <dbReference type="Proteomes" id="UP000079169"/>
    </source>
</evidence>
<feature type="compositionally biased region" description="Basic and acidic residues" evidence="1">
    <location>
        <begin position="18"/>
        <end position="28"/>
    </location>
</feature>
<feature type="region of interest" description="Disordered" evidence="1">
    <location>
        <begin position="88"/>
        <end position="138"/>
    </location>
</feature>
<sequence length="138" mass="15845">MFQFKSVKINNTSPSSLWERKENSDDGNKPNLSRMVIRHAMSPDTHRDLQIGGKDSKTSLSMKNGLHEDHEQAVMEAIEMEAMRDMKLNGILDEDSSDEEDSEDELKIDEDYIDDDEDETNDENVNRNHQKSGEKTTN</sequence>
<dbReference type="Proteomes" id="UP000079169">
    <property type="component" value="Unplaced"/>
</dbReference>
<feature type="compositionally biased region" description="Acidic residues" evidence="1">
    <location>
        <begin position="92"/>
        <end position="122"/>
    </location>
</feature>
<feature type="compositionally biased region" description="Basic and acidic residues" evidence="1">
    <location>
        <begin position="44"/>
        <end position="57"/>
    </location>
</feature>
<gene>
    <name evidence="3" type="primary">LOC103516495</name>
</gene>
<dbReference type="KEGG" id="dci:103516495"/>
<feature type="region of interest" description="Disordered" evidence="1">
    <location>
        <begin position="1"/>
        <end position="31"/>
    </location>
</feature>
<keyword evidence="2" id="KW-1185">Reference proteome</keyword>
<evidence type="ECO:0000313" key="3">
    <source>
        <dbReference type="RefSeq" id="XP_008479685.1"/>
    </source>
</evidence>
<proteinExistence type="predicted"/>
<dbReference type="GeneID" id="103516495"/>
<evidence type="ECO:0000256" key="1">
    <source>
        <dbReference type="SAM" id="MobiDB-lite"/>
    </source>
</evidence>
<reference evidence="3" key="1">
    <citation type="submission" date="2025-08" db="UniProtKB">
        <authorList>
            <consortium name="RefSeq"/>
        </authorList>
    </citation>
    <scope>IDENTIFICATION</scope>
</reference>
<dbReference type="PaxDb" id="121845-A0A1S3DDP5"/>
<name>A0A1S3DDP5_DIACI</name>
<feature type="region of interest" description="Disordered" evidence="1">
    <location>
        <begin position="43"/>
        <end position="62"/>
    </location>
</feature>
<protein>
    <submittedName>
        <fullName evidence="3">Nucleosome assembly protein 12-like</fullName>
    </submittedName>
</protein>
<accession>A0A1S3DDP5</accession>